<comment type="caution">
    <text evidence="4">The sequence shown here is derived from an EMBL/GenBank/DDBJ whole genome shotgun (WGS) entry which is preliminary data.</text>
</comment>
<dbReference type="InterPro" id="IPR006311">
    <property type="entry name" value="TAT_signal"/>
</dbReference>
<dbReference type="RefSeq" id="WP_111514953.1">
    <property type="nucleotide sequence ID" value="NZ_QFYR01000002.1"/>
</dbReference>
<reference evidence="5" key="1">
    <citation type="submission" date="2018-05" db="EMBL/GenBank/DDBJ databases">
        <authorList>
            <person name="Li X."/>
        </authorList>
    </citation>
    <scope>NUCLEOTIDE SEQUENCE [LARGE SCALE GENOMIC DNA]</scope>
    <source>
        <strain evidence="5">YIM 73061</strain>
    </source>
</reference>
<feature type="domain" description="FecR N-terminal" evidence="3">
    <location>
        <begin position="15"/>
        <end position="53"/>
    </location>
</feature>
<feature type="region of interest" description="Disordered" evidence="1">
    <location>
        <begin position="315"/>
        <end position="342"/>
    </location>
</feature>
<dbReference type="Proteomes" id="UP000249725">
    <property type="component" value="Unassembled WGS sequence"/>
</dbReference>
<dbReference type="OrthoDB" id="7183534at2"/>
<dbReference type="PANTHER" id="PTHR30273">
    <property type="entry name" value="PERIPLASMIC SIGNAL SENSOR AND SIGMA FACTOR ACTIVATOR FECR-RELATED"/>
    <property type="match status" value="1"/>
</dbReference>
<evidence type="ECO:0000256" key="1">
    <source>
        <dbReference type="SAM" id="MobiDB-lite"/>
    </source>
</evidence>
<feature type="compositionally biased region" description="Basic and acidic residues" evidence="1">
    <location>
        <begin position="333"/>
        <end position="342"/>
    </location>
</feature>
<name>A0A328AIJ7_9CAUL</name>
<keyword evidence="5" id="KW-1185">Reference proteome</keyword>
<sequence>MRWRRKTAAAPCEPAAEWFARCDAGALSDEQQAELADWTRSPENARALHEVEAAWADLKAAAADPDLLTLRAQALQTASGVDRRRLMAGLAGAGAAAGAGGGALVFATAAAATISTGAGERLVAPLPDGSSVTLAPLSRLKLDFGGERRQVRLMAGQAWFEARHLAGAPFVVVAGEGAARCPGGRFQVTLGPGGPEVLSETASLSVTIRRGAAPLRVTGGEVLTGPARLRKLGPTEVERATAWREGLLVFDDWPLGEVAAAFNRYSADRLVVADAAAATRVSGAFRYEGARDFAQALSSLGLQVRQVDTALWRVEPPPGGRVEGGDAASMKFSRQDEASPAP</sequence>
<dbReference type="EMBL" id="QFYR01000002">
    <property type="protein sequence ID" value="RAK52668.1"/>
    <property type="molecule type" value="Genomic_DNA"/>
</dbReference>
<organism evidence="4 5">
    <name type="scientific">Phenylobacterium deserti</name>
    <dbReference type="NCBI Taxonomy" id="1914756"/>
    <lineage>
        <taxon>Bacteria</taxon>
        <taxon>Pseudomonadati</taxon>
        <taxon>Pseudomonadota</taxon>
        <taxon>Alphaproteobacteria</taxon>
        <taxon>Caulobacterales</taxon>
        <taxon>Caulobacteraceae</taxon>
        <taxon>Phenylobacterium</taxon>
    </lineage>
</organism>
<dbReference type="AlphaFoldDB" id="A0A328AIJ7"/>
<feature type="domain" description="FecR protein" evidence="2">
    <location>
        <begin position="113"/>
        <end position="193"/>
    </location>
</feature>
<dbReference type="InterPro" id="IPR012373">
    <property type="entry name" value="Ferrdict_sens_TM"/>
</dbReference>
<gene>
    <name evidence="4" type="ORF">DJ018_10740</name>
</gene>
<evidence type="ECO:0000259" key="3">
    <source>
        <dbReference type="Pfam" id="PF16220"/>
    </source>
</evidence>
<evidence type="ECO:0000259" key="2">
    <source>
        <dbReference type="Pfam" id="PF04773"/>
    </source>
</evidence>
<dbReference type="Pfam" id="PF16220">
    <property type="entry name" value="DUF4880"/>
    <property type="match status" value="1"/>
</dbReference>
<dbReference type="InterPro" id="IPR032623">
    <property type="entry name" value="FecR_N"/>
</dbReference>
<dbReference type="PIRSF" id="PIRSF018266">
    <property type="entry name" value="FecR"/>
    <property type="match status" value="1"/>
</dbReference>
<evidence type="ECO:0000313" key="5">
    <source>
        <dbReference type="Proteomes" id="UP000249725"/>
    </source>
</evidence>
<dbReference type="Gene3D" id="2.60.120.1440">
    <property type="match status" value="1"/>
</dbReference>
<dbReference type="PROSITE" id="PS51318">
    <property type="entry name" value="TAT"/>
    <property type="match status" value="1"/>
</dbReference>
<dbReference type="GO" id="GO:0016989">
    <property type="term" value="F:sigma factor antagonist activity"/>
    <property type="evidence" value="ECO:0007669"/>
    <property type="project" value="TreeGrafter"/>
</dbReference>
<dbReference type="Pfam" id="PF04773">
    <property type="entry name" value="FecR"/>
    <property type="match status" value="1"/>
</dbReference>
<dbReference type="PANTHER" id="PTHR30273:SF2">
    <property type="entry name" value="PROTEIN FECR"/>
    <property type="match status" value="1"/>
</dbReference>
<dbReference type="InterPro" id="IPR006860">
    <property type="entry name" value="FecR"/>
</dbReference>
<protein>
    <submittedName>
        <fullName evidence="4">Iron dicitrate transport regulator FecR</fullName>
    </submittedName>
</protein>
<evidence type="ECO:0000313" key="4">
    <source>
        <dbReference type="EMBL" id="RAK52668.1"/>
    </source>
</evidence>
<proteinExistence type="predicted"/>
<accession>A0A328AIJ7</accession>